<name>A0ABD3KSF3_EUCGL</name>
<proteinExistence type="predicted"/>
<evidence type="ECO:0000313" key="2">
    <source>
        <dbReference type="EMBL" id="KAL3742277.1"/>
    </source>
</evidence>
<dbReference type="Proteomes" id="UP001634007">
    <property type="component" value="Unassembled WGS sequence"/>
</dbReference>
<comment type="caution">
    <text evidence="2">The sequence shown here is derived from an EMBL/GenBank/DDBJ whole genome shotgun (WGS) entry which is preliminary data.</text>
</comment>
<gene>
    <name evidence="2" type="ORF">ACJRO7_017714</name>
</gene>
<organism evidence="2 3">
    <name type="scientific">Eucalyptus globulus</name>
    <name type="common">Tasmanian blue gum</name>
    <dbReference type="NCBI Taxonomy" id="34317"/>
    <lineage>
        <taxon>Eukaryota</taxon>
        <taxon>Viridiplantae</taxon>
        <taxon>Streptophyta</taxon>
        <taxon>Embryophyta</taxon>
        <taxon>Tracheophyta</taxon>
        <taxon>Spermatophyta</taxon>
        <taxon>Magnoliopsida</taxon>
        <taxon>eudicotyledons</taxon>
        <taxon>Gunneridae</taxon>
        <taxon>Pentapetalae</taxon>
        <taxon>rosids</taxon>
        <taxon>malvids</taxon>
        <taxon>Myrtales</taxon>
        <taxon>Myrtaceae</taxon>
        <taxon>Myrtoideae</taxon>
        <taxon>Eucalypteae</taxon>
        <taxon>Eucalyptus</taxon>
    </lineage>
</organism>
<sequence length="80" mass="9025">MRPQILLLTVFLAVLPLLAIPAIGRGFPDGAREPIKDVQDVHVRRAAQLVVLEFNKKNDTYLIFEDVARGKIQYPDLNNV</sequence>
<evidence type="ECO:0000313" key="3">
    <source>
        <dbReference type="Proteomes" id="UP001634007"/>
    </source>
</evidence>
<feature type="chain" id="PRO_5044761371" evidence="1">
    <location>
        <begin position="27"/>
        <end position="80"/>
    </location>
</feature>
<evidence type="ECO:0000256" key="1">
    <source>
        <dbReference type="SAM" id="SignalP"/>
    </source>
</evidence>
<protein>
    <submittedName>
        <fullName evidence="2">Uncharacterized protein</fullName>
    </submittedName>
</protein>
<dbReference type="AlphaFoldDB" id="A0ABD3KSF3"/>
<dbReference type="EMBL" id="JBJKBG010000004">
    <property type="protein sequence ID" value="KAL3742277.1"/>
    <property type="molecule type" value="Genomic_DNA"/>
</dbReference>
<accession>A0ABD3KSF3</accession>
<reference evidence="2 3" key="1">
    <citation type="submission" date="2024-11" db="EMBL/GenBank/DDBJ databases">
        <title>Chromosome-level genome assembly of Eucalyptus globulus Labill. provides insights into its genome evolution.</title>
        <authorList>
            <person name="Li X."/>
        </authorList>
    </citation>
    <scope>NUCLEOTIDE SEQUENCE [LARGE SCALE GENOMIC DNA]</scope>
    <source>
        <strain evidence="2">CL2024</strain>
        <tissue evidence="2">Fresh tender leaves</tissue>
    </source>
</reference>
<keyword evidence="1" id="KW-0732">Signal</keyword>
<feature type="signal peptide" evidence="1">
    <location>
        <begin position="1"/>
        <end position="26"/>
    </location>
</feature>
<keyword evidence="3" id="KW-1185">Reference proteome</keyword>